<dbReference type="NCBIfam" id="TIGR02532">
    <property type="entry name" value="IV_pilin_GFxxxE"/>
    <property type="match status" value="1"/>
</dbReference>
<evidence type="ECO:0000256" key="1">
    <source>
        <dbReference type="SAM" id="Phobius"/>
    </source>
</evidence>
<dbReference type="EMBL" id="CP002546">
    <property type="protein sequence ID" value="ADY58706.1"/>
    <property type="molecule type" value="Genomic_DNA"/>
</dbReference>
<dbReference type="InterPro" id="IPR045584">
    <property type="entry name" value="Pilin-like"/>
</dbReference>
<reference evidence="4" key="1">
    <citation type="submission" date="2011-02" db="EMBL/GenBank/DDBJ databases">
        <title>The complete genome of Planctomyces brasiliensis DSM 5305.</title>
        <authorList>
            <person name="Lucas S."/>
            <person name="Copeland A."/>
            <person name="Lapidus A."/>
            <person name="Bruce D."/>
            <person name="Goodwin L."/>
            <person name="Pitluck S."/>
            <person name="Kyrpides N."/>
            <person name="Mavromatis K."/>
            <person name="Pagani I."/>
            <person name="Ivanova N."/>
            <person name="Ovchinnikova G."/>
            <person name="Lu M."/>
            <person name="Detter J.C."/>
            <person name="Han C."/>
            <person name="Land M."/>
            <person name="Hauser L."/>
            <person name="Markowitz V."/>
            <person name="Cheng J.-F."/>
            <person name="Hugenholtz P."/>
            <person name="Woyke T."/>
            <person name="Wu D."/>
            <person name="Tindall B."/>
            <person name="Pomrenke H.G."/>
            <person name="Brambilla E."/>
            <person name="Klenk H.-P."/>
            <person name="Eisen J.A."/>
        </authorList>
    </citation>
    <scope>NUCLEOTIDE SEQUENCE [LARGE SCALE GENOMIC DNA]</scope>
    <source>
        <strain evidence="4">ATCC 49424 / DSM 5305 / JCM 21570 / NBRC 103401 / IFAM 1448</strain>
    </source>
</reference>
<dbReference type="HOGENOM" id="CLU_041661_1_1_0"/>
<sequence>MGLRPSRNRYIFNRNAFTLIELLVVIAIIAILVALLLPAVQQAREAARRTQCKNHLKQLALALHNYADVYAGHFVPYVVDDSTRLDYLSTYSGPQGTSQFWFGVVDYDQPADSQLDFPASPMAPFMETNYTAFTCPNLGKTQLGQVRFGVKPIGFGYNAKALSREYTTASLPLCRKFRDVTSTTQTIAFADSAQVFCEAYDASYMCTDADSLTDQHSLIHPSDNFPTVHFRHSKSANVAFVDGHVESRSRHFWVDPAGYVSQVQIDVMNDKGLGYVSNGNLDDPDLRDELYDLE</sequence>
<dbReference type="RefSeq" id="WP_013627439.1">
    <property type="nucleotide sequence ID" value="NC_015174.1"/>
</dbReference>
<gene>
    <name evidence="3" type="ordered locus">Plabr_1088</name>
</gene>
<dbReference type="KEGG" id="pbs:Plabr_1088"/>
<evidence type="ECO:0000313" key="4">
    <source>
        <dbReference type="Proteomes" id="UP000006860"/>
    </source>
</evidence>
<dbReference type="OrthoDB" id="249920at2"/>
<accession>F0SKN6</accession>
<keyword evidence="1" id="KW-0472">Membrane</keyword>
<keyword evidence="4" id="KW-1185">Reference proteome</keyword>
<dbReference type="Proteomes" id="UP000006860">
    <property type="component" value="Chromosome"/>
</dbReference>
<evidence type="ECO:0000259" key="2">
    <source>
        <dbReference type="Pfam" id="PF07596"/>
    </source>
</evidence>
<protein>
    <recommendedName>
        <fullName evidence="2">DUF1559 domain-containing protein</fullName>
    </recommendedName>
</protein>
<dbReference type="Pfam" id="PF07963">
    <property type="entry name" value="N_methyl"/>
    <property type="match status" value="1"/>
</dbReference>
<dbReference type="STRING" id="756272.Plabr_1088"/>
<keyword evidence="1" id="KW-1133">Transmembrane helix</keyword>
<dbReference type="PANTHER" id="PTHR30093">
    <property type="entry name" value="GENERAL SECRETION PATHWAY PROTEIN G"/>
    <property type="match status" value="1"/>
</dbReference>
<dbReference type="PANTHER" id="PTHR30093:SF2">
    <property type="entry name" value="TYPE II SECRETION SYSTEM PROTEIN H"/>
    <property type="match status" value="1"/>
</dbReference>
<feature type="transmembrane region" description="Helical" evidence="1">
    <location>
        <begin position="20"/>
        <end position="40"/>
    </location>
</feature>
<dbReference type="InterPro" id="IPR011453">
    <property type="entry name" value="DUF1559"/>
</dbReference>
<evidence type="ECO:0000313" key="3">
    <source>
        <dbReference type="EMBL" id="ADY58706.1"/>
    </source>
</evidence>
<dbReference type="Pfam" id="PF07596">
    <property type="entry name" value="SBP_bac_10"/>
    <property type="match status" value="1"/>
</dbReference>
<name>F0SKN6_RUBBR</name>
<dbReference type="InterPro" id="IPR012902">
    <property type="entry name" value="N_methyl_site"/>
</dbReference>
<feature type="domain" description="DUF1559" evidence="2">
    <location>
        <begin position="41"/>
        <end position="72"/>
    </location>
</feature>
<dbReference type="Gene3D" id="3.30.700.10">
    <property type="entry name" value="Glycoprotein, Type 4 Pilin"/>
    <property type="match status" value="1"/>
</dbReference>
<keyword evidence="1" id="KW-0812">Transmembrane</keyword>
<proteinExistence type="predicted"/>
<dbReference type="SUPFAM" id="SSF54523">
    <property type="entry name" value="Pili subunits"/>
    <property type="match status" value="1"/>
</dbReference>
<dbReference type="eggNOG" id="COG4968">
    <property type="taxonomic scope" value="Bacteria"/>
</dbReference>
<organism evidence="3 4">
    <name type="scientific">Rubinisphaera brasiliensis (strain ATCC 49424 / DSM 5305 / JCM 21570 / IAM 15109 / NBRC 103401 / IFAM 1448)</name>
    <name type="common">Planctomyces brasiliensis</name>
    <dbReference type="NCBI Taxonomy" id="756272"/>
    <lineage>
        <taxon>Bacteria</taxon>
        <taxon>Pseudomonadati</taxon>
        <taxon>Planctomycetota</taxon>
        <taxon>Planctomycetia</taxon>
        <taxon>Planctomycetales</taxon>
        <taxon>Planctomycetaceae</taxon>
        <taxon>Rubinisphaera</taxon>
    </lineage>
</organism>
<dbReference type="AlphaFoldDB" id="F0SKN6"/>